<keyword evidence="2" id="KW-1185">Reference proteome</keyword>
<protein>
    <submittedName>
        <fullName evidence="1">Uncharacterized protein</fullName>
    </submittedName>
</protein>
<evidence type="ECO:0000313" key="1">
    <source>
        <dbReference type="EMBL" id="KAJ9586914.1"/>
    </source>
</evidence>
<dbReference type="EMBL" id="JASPKZ010006824">
    <property type="protein sequence ID" value="KAJ9586914.1"/>
    <property type="molecule type" value="Genomic_DNA"/>
</dbReference>
<gene>
    <name evidence="1" type="ORF">L9F63_019490</name>
</gene>
<evidence type="ECO:0000313" key="2">
    <source>
        <dbReference type="Proteomes" id="UP001233999"/>
    </source>
</evidence>
<dbReference type="Proteomes" id="UP001233999">
    <property type="component" value="Unassembled WGS sequence"/>
</dbReference>
<name>A0AAD7ZU57_DIPPU</name>
<dbReference type="AlphaFoldDB" id="A0AAD7ZU57"/>
<sequence>MKRNVTTAHSVILQSSPTVPISYYTTPAVATNHMIYRTSATTLIVPSFTPTHAENTDLSPPVAVANLFSSTN</sequence>
<reference evidence="1" key="1">
    <citation type="journal article" date="2023" name="IScience">
        <title>Live-bearing cockroach genome reveals convergent evolutionary mechanisms linked to viviparity in insects and beyond.</title>
        <authorList>
            <person name="Fouks B."/>
            <person name="Harrison M.C."/>
            <person name="Mikhailova A.A."/>
            <person name="Marchal E."/>
            <person name="English S."/>
            <person name="Carruthers M."/>
            <person name="Jennings E.C."/>
            <person name="Chiamaka E.L."/>
            <person name="Frigard R.A."/>
            <person name="Pippel M."/>
            <person name="Attardo G.M."/>
            <person name="Benoit J.B."/>
            <person name="Bornberg-Bauer E."/>
            <person name="Tobe S.S."/>
        </authorList>
    </citation>
    <scope>NUCLEOTIDE SEQUENCE</scope>
    <source>
        <strain evidence="1">Stay&amp;Tobe</strain>
    </source>
</reference>
<proteinExistence type="predicted"/>
<organism evidence="1 2">
    <name type="scientific">Diploptera punctata</name>
    <name type="common">Pacific beetle cockroach</name>
    <dbReference type="NCBI Taxonomy" id="6984"/>
    <lineage>
        <taxon>Eukaryota</taxon>
        <taxon>Metazoa</taxon>
        <taxon>Ecdysozoa</taxon>
        <taxon>Arthropoda</taxon>
        <taxon>Hexapoda</taxon>
        <taxon>Insecta</taxon>
        <taxon>Pterygota</taxon>
        <taxon>Neoptera</taxon>
        <taxon>Polyneoptera</taxon>
        <taxon>Dictyoptera</taxon>
        <taxon>Blattodea</taxon>
        <taxon>Blaberoidea</taxon>
        <taxon>Blaberidae</taxon>
        <taxon>Diplopterinae</taxon>
        <taxon>Diploptera</taxon>
    </lineage>
</organism>
<feature type="non-terminal residue" evidence="1">
    <location>
        <position position="72"/>
    </location>
</feature>
<accession>A0AAD7ZU57</accession>
<comment type="caution">
    <text evidence="1">The sequence shown here is derived from an EMBL/GenBank/DDBJ whole genome shotgun (WGS) entry which is preliminary data.</text>
</comment>
<reference evidence="1" key="2">
    <citation type="submission" date="2023-05" db="EMBL/GenBank/DDBJ databases">
        <authorList>
            <person name="Fouks B."/>
        </authorList>
    </citation>
    <scope>NUCLEOTIDE SEQUENCE</scope>
    <source>
        <strain evidence="1">Stay&amp;Tobe</strain>
        <tissue evidence="1">Testes</tissue>
    </source>
</reference>